<evidence type="ECO:0000256" key="1">
    <source>
        <dbReference type="SAM" id="SignalP"/>
    </source>
</evidence>
<evidence type="ECO:0000313" key="2">
    <source>
        <dbReference type="EMBL" id="KGM89990.1"/>
    </source>
</evidence>
<organism evidence="2 3">
    <name type="scientific">Roseovarius mucosus DSM 17069</name>
    <dbReference type="NCBI Taxonomy" id="1288298"/>
    <lineage>
        <taxon>Bacteria</taxon>
        <taxon>Pseudomonadati</taxon>
        <taxon>Pseudomonadota</taxon>
        <taxon>Alphaproteobacteria</taxon>
        <taxon>Rhodobacterales</taxon>
        <taxon>Roseobacteraceae</taxon>
        <taxon>Roseovarius</taxon>
    </lineage>
</organism>
<accession>A0A0A0HRT9</accession>
<evidence type="ECO:0008006" key="4">
    <source>
        <dbReference type="Google" id="ProtNLM"/>
    </source>
</evidence>
<comment type="caution">
    <text evidence="2">The sequence shown here is derived from an EMBL/GenBank/DDBJ whole genome shotgun (WGS) entry which is preliminary data.</text>
</comment>
<dbReference type="eggNOG" id="ENOG5030D2E">
    <property type="taxonomic scope" value="Bacteria"/>
</dbReference>
<dbReference type="PATRIC" id="fig|1288298.3.peg.589"/>
<dbReference type="InterPro" id="IPR023373">
    <property type="entry name" value="YmcC_sf"/>
</dbReference>
<dbReference type="Proteomes" id="UP000030021">
    <property type="component" value="Unassembled WGS sequence"/>
</dbReference>
<protein>
    <recommendedName>
        <fullName evidence="4">Group 4 capsule polysaccharide formation lipoprotein gfcB</fullName>
    </recommendedName>
</protein>
<name>A0A0A0HRT9_9RHOB</name>
<dbReference type="Pfam" id="PF11102">
    <property type="entry name" value="YjbF"/>
    <property type="match status" value="1"/>
</dbReference>
<feature type="signal peptide" evidence="1">
    <location>
        <begin position="1"/>
        <end position="19"/>
    </location>
</feature>
<keyword evidence="1" id="KW-0732">Signal</keyword>
<dbReference type="Gene3D" id="2.40.360.10">
    <property type="entry name" value="YmcC-like"/>
    <property type="match status" value="1"/>
</dbReference>
<dbReference type="AlphaFoldDB" id="A0A0A0HRT9"/>
<dbReference type="HOGENOM" id="CLU_099032_1_0_5"/>
<proteinExistence type="predicted"/>
<dbReference type="STRING" id="215743.ROSMUCSMR3_01688"/>
<sequence>MIAASLPRLSLLVCAMILAACSNQRSSENVFTVTKRVIEQRRVKPVAPDPQVVQAVAIDALAKTTGPVLLYQLEDRKAVAILRPIAQNGAYQTWAAYGSSERLSATTLNGVLVSTRGLGNDLMSSRVEPLLEVVARREDGVATIQQRYLDGENQIVNLKSDCKITRGETEMLASVSGSVPAVRMTAECWQADRSVENSYLVDANGAVVQSRHWAGPTMGYSTIQRLR</sequence>
<evidence type="ECO:0000313" key="3">
    <source>
        <dbReference type="Proteomes" id="UP000030021"/>
    </source>
</evidence>
<feature type="chain" id="PRO_5001970260" description="Group 4 capsule polysaccharide formation lipoprotein gfcB" evidence="1">
    <location>
        <begin position="20"/>
        <end position="227"/>
    </location>
</feature>
<dbReference type="SUPFAM" id="SSF159270">
    <property type="entry name" value="YmcC-like"/>
    <property type="match status" value="1"/>
</dbReference>
<dbReference type="InterPro" id="IPR021308">
    <property type="entry name" value="GfcB"/>
</dbReference>
<gene>
    <name evidence="2" type="ORF">rosmuc_00588</name>
</gene>
<dbReference type="EMBL" id="AONH01000001">
    <property type="protein sequence ID" value="KGM89990.1"/>
    <property type="molecule type" value="Genomic_DNA"/>
</dbReference>
<reference evidence="2 3" key="1">
    <citation type="submission" date="2013-01" db="EMBL/GenBank/DDBJ databases">
        <authorList>
            <person name="Fiebig A."/>
            <person name="Goeker M."/>
            <person name="Klenk H.-P.P."/>
        </authorList>
    </citation>
    <scope>NUCLEOTIDE SEQUENCE [LARGE SCALE GENOMIC DNA]</scope>
    <source>
        <strain evidence="2 3">DSM 17069</strain>
    </source>
</reference>
<dbReference type="RefSeq" id="WP_245875253.1">
    <property type="nucleotide sequence ID" value="NZ_KN293991.1"/>
</dbReference>